<sequence>MLGALAIVLCLGCELPKPAAAPAPAVAVDVELVLAVDVSRSMDLEEFTLQRAGYVEALRHPDFIDAVMSGQHGRVAITYFEWAGTVREESVVPWEIVNSATSAAAFAAKLEARPFSGFRGTSISGAVTYGAALFDRNDAEGWRRVIDISGDGPNNFGSPVVRARDAAVAQGIVINGLPILIRPSRTAAELDRYYAECVTGGPGSFVLPIRAASEFAMAIRRKLVLEVSGDTDLLPVVRIDAAAPVDCMAGERDRRIYSDPYFPQLDR</sequence>
<dbReference type="Proteomes" id="UP000536262">
    <property type="component" value="Unassembled WGS sequence"/>
</dbReference>
<dbReference type="EMBL" id="JACHOU010000016">
    <property type="protein sequence ID" value="MBB6356738.1"/>
    <property type="molecule type" value="Genomic_DNA"/>
</dbReference>
<dbReference type="InterPro" id="IPR036465">
    <property type="entry name" value="vWFA_dom_sf"/>
</dbReference>
<accession>A0A7X0FBZ9</accession>
<dbReference type="RefSeq" id="WP_055973227.1">
    <property type="nucleotide sequence ID" value="NZ_BAABEG010000001.1"/>
</dbReference>
<dbReference type="Pfam" id="PF06707">
    <property type="entry name" value="DUF1194"/>
    <property type="match status" value="1"/>
</dbReference>
<dbReference type="Gene3D" id="3.40.50.410">
    <property type="entry name" value="von Willebrand factor, type A domain"/>
    <property type="match status" value="1"/>
</dbReference>
<protein>
    <recommendedName>
        <fullName evidence="3">DUF1194 domain-containing protein</fullName>
    </recommendedName>
</protein>
<gene>
    <name evidence="1" type="ORF">GGR00_004554</name>
</gene>
<evidence type="ECO:0008006" key="3">
    <source>
        <dbReference type="Google" id="ProtNLM"/>
    </source>
</evidence>
<dbReference type="AlphaFoldDB" id="A0A7X0FBZ9"/>
<evidence type="ECO:0000313" key="1">
    <source>
        <dbReference type="EMBL" id="MBB6356738.1"/>
    </source>
</evidence>
<dbReference type="SUPFAM" id="SSF53300">
    <property type="entry name" value="vWA-like"/>
    <property type="match status" value="1"/>
</dbReference>
<name>A0A7X0FBZ9_9HYPH</name>
<keyword evidence="2" id="KW-1185">Reference proteome</keyword>
<dbReference type="InterPro" id="IPR010607">
    <property type="entry name" value="DUF1194"/>
</dbReference>
<reference evidence="1 2" key="1">
    <citation type="submission" date="2020-08" db="EMBL/GenBank/DDBJ databases">
        <title>Genomic Encyclopedia of Type Strains, Phase IV (KMG-IV): sequencing the most valuable type-strain genomes for metagenomic binning, comparative biology and taxonomic classification.</title>
        <authorList>
            <person name="Goeker M."/>
        </authorList>
    </citation>
    <scope>NUCLEOTIDE SEQUENCE [LARGE SCALE GENOMIC DNA]</scope>
    <source>
        <strain evidence="1 2">DSM 7051</strain>
    </source>
</reference>
<comment type="caution">
    <text evidence="1">The sequence shown here is derived from an EMBL/GenBank/DDBJ whole genome shotgun (WGS) entry which is preliminary data.</text>
</comment>
<evidence type="ECO:0000313" key="2">
    <source>
        <dbReference type="Proteomes" id="UP000536262"/>
    </source>
</evidence>
<organism evidence="1 2">
    <name type="scientific">Aminobacter aganoensis</name>
    <dbReference type="NCBI Taxonomy" id="83264"/>
    <lineage>
        <taxon>Bacteria</taxon>
        <taxon>Pseudomonadati</taxon>
        <taxon>Pseudomonadota</taxon>
        <taxon>Alphaproteobacteria</taxon>
        <taxon>Hyphomicrobiales</taxon>
        <taxon>Phyllobacteriaceae</taxon>
        <taxon>Aminobacter</taxon>
    </lineage>
</organism>
<proteinExistence type="predicted"/>